<gene>
    <name evidence="2" type="ORF">MNBD_GAMMA15-1280</name>
</gene>
<evidence type="ECO:0000313" key="2">
    <source>
        <dbReference type="EMBL" id="VAW79568.1"/>
    </source>
</evidence>
<reference evidence="2" key="1">
    <citation type="submission" date="2018-06" db="EMBL/GenBank/DDBJ databases">
        <authorList>
            <person name="Zhirakovskaya E."/>
        </authorList>
    </citation>
    <scope>NUCLEOTIDE SEQUENCE</scope>
</reference>
<accession>A0A3B0YF95</accession>
<organism evidence="2">
    <name type="scientific">hydrothermal vent metagenome</name>
    <dbReference type="NCBI Taxonomy" id="652676"/>
    <lineage>
        <taxon>unclassified sequences</taxon>
        <taxon>metagenomes</taxon>
        <taxon>ecological metagenomes</taxon>
    </lineage>
</organism>
<keyword evidence="1" id="KW-1133">Transmembrane helix</keyword>
<proteinExistence type="predicted"/>
<name>A0A3B0YF95_9ZZZZ</name>
<keyword evidence="1" id="KW-0812">Transmembrane</keyword>
<protein>
    <submittedName>
        <fullName evidence="2">Uncharacterized protein</fullName>
    </submittedName>
</protein>
<evidence type="ECO:0000256" key="1">
    <source>
        <dbReference type="SAM" id="Phobius"/>
    </source>
</evidence>
<feature type="transmembrane region" description="Helical" evidence="1">
    <location>
        <begin position="88"/>
        <end position="113"/>
    </location>
</feature>
<keyword evidence="1" id="KW-0472">Membrane</keyword>
<feature type="transmembrane region" description="Helical" evidence="1">
    <location>
        <begin position="40"/>
        <end position="60"/>
    </location>
</feature>
<sequence length="133" mass="14166">MQGGASENTYGVAAWAVTVSLAISVVLGLPIYLFLSRKRIVNLLSLSVGGAIISMLPWALLSYPGITTKSIVGQTIVIENGSYTTEGIVFQIQFIAQFGLCGAISGFIFWLIVKSLITTGSSTTRNKTRASYP</sequence>
<dbReference type="EMBL" id="UOFN01000115">
    <property type="protein sequence ID" value="VAW79568.1"/>
    <property type="molecule type" value="Genomic_DNA"/>
</dbReference>
<dbReference type="AlphaFoldDB" id="A0A3B0YF95"/>
<feature type="transmembrane region" description="Helical" evidence="1">
    <location>
        <begin position="12"/>
        <end position="33"/>
    </location>
</feature>